<dbReference type="AlphaFoldDB" id="A0A317MX66"/>
<dbReference type="EMBL" id="QGTJ01000003">
    <property type="protein sequence ID" value="PWV63486.1"/>
    <property type="molecule type" value="Genomic_DNA"/>
</dbReference>
<dbReference type="GO" id="GO:0032153">
    <property type="term" value="C:cell division site"/>
    <property type="evidence" value="ECO:0007669"/>
    <property type="project" value="TreeGrafter"/>
</dbReference>
<accession>A0A317MX66</accession>
<keyword evidence="5" id="KW-1185">Reference proteome</keyword>
<dbReference type="InterPro" id="IPR036779">
    <property type="entry name" value="LysM_dom_sf"/>
</dbReference>
<evidence type="ECO:0000313" key="5">
    <source>
        <dbReference type="Proteomes" id="UP000246569"/>
    </source>
</evidence>
<dbReference type="InterPro" id="IPR011055">
    <property type="entry name" value="Dup_hybrid_motif"/>
</dbReference>
<dbReference type="InterPro" id="IPR018392">
    <property type="entry name" value="LysM"/>
</dbReference>
<dbReference type="InterPro" id="IPR016047">
    <property type="entry name" value="M23ase_b-sheet_dom"/>
</dbReference>
<comment type="caution">
    <text evidence="4">The sequence shown here is derived from an EMBL/GenBank/DDBJ whole genome shotgun (WGS) entry which is preliminary data.</text>
</comment>
<sequence length="262" mass="28196">MSRRYLHWLALCGAVLAGCTTGYGLRPHEYVVVRGDTLYSIAWRYGVDMRELVRINNLADPNRILVGQRLLLGDDAVDTNDVAPATDTGSPPRNAVASTTPHNDTPRSRPRRVEPPAAERVATADGTSTAPSRDTAPTLSGRGWVWPVRGRVIRGFQPDQPGRKGIQIAATLGTTVTASRGGEIVYSGSGLPGYGRLIIVKHSESLLSAYGFLGKILSNEGDRVSAGQPIGEVGNSPENRPALHFEIRQNGKPVDPLRFLQG</sequence>
<dbReference type="PROSITE" id="PS51257">
    <property type="entry name" value="PROKAR_LIPOPROTEIN"/>
    <property type="match status" value="1"/>
</dbReference>
<dbReference type="RefSeq" id="WP_170123537.1">
    <property type="nucleotide sequence ID" value="NZ_QGTJ01000003.1"/>
</dbReference>
<feature type="compositionally biased region" description="Basic and acidic residues" evidence="2">
    <location>
        <begin position="104"/>
        <end position="114"/>
    </location>
</feature>
<evidence type="ECO:0000256" key="1">
    <source>
        <dbReference type="ARBA" id="ARBA00038420"/>
    </source>
</evidence>
<evidence type="ECO:0000313" key="4">
    <source>
        <dbReference type="EMBL" id="PWV63486.1"/>
    </source>
</evidence>
<organism evidence="4 5">
    <name type="scientific">Plasticicumulans acidivorans</name>
    <dbReference type="NCBI Taxonomy" id="886464"/>
    <lineage>
        <taxon>Bacteria</taxon>
        <taxon>Pseudomonadati</taxon>
        <taxon>Pseudomonadota</taxon>
        <taxon>Gammaproteobacteria</taxon>
        <taxon>Candidatus Competibacteraceae</taxon>
        <taxon>Plasticicumulans</taxon>
    </lineage>
</organism>
<dbReference type="CDD" id="cd12797">
    <property type="entry name" value="M23_peptidase"/>
    <property type="match status" value="1"/>
</dbReference>
<dbReference type="PROSITE" id="PS51782">
    <property type="entry name" value="LYSM"/>
    <property type="match status" value="1"/>
</dbReference>
<feature type="compositionally biased region" description="Polar residues" evidence="2">
    <location>
        <begin position="87"/>
        <end position="103"/>
    </location>
</feature>
<protein>
    <submittedName>
        <fullName evidence="4">LysM domain-containing protein</fullName>
    </submittedName>
</protein>
<dbReference type="Pfam" id="PF01476">
    <property type="entry name" value="LysM"/>
    <property type="match status" value="1"/>
</dbReference>
<evidence type="ECO:0000256" key="2">
    <source>
        <dbReference type="SAM" id="MobiDB-lite"/>
    </source>
</evidence>
<feature type="region of interest" description="Disordered" evidence="2">
    <location>
        <begin position="81"/>
        <end position="142"/>
    </location>
</feature>
<dbReference type="Proteomes" id="UP000246569">
    <property type="component" value="Unassembled WGS sequence"/>
</dbReference>
<feature type="domain" description="LysM" evidence="3">
    <location>
        <begin position="28"/>
        <end position="72"/>
    </location>
</feature>
<dbReference type="InterPro" id="IPR050570">
    <property type="entry name" value="Cell_wall_metabolism_enzyme"/>
</dbReference>
<dbReference type="PANTHER" id="PTHR21666:SF263">
    <property type="entry name" value="MUREIN HYDROLASE ACTIVATOR NLPD"/>
    <property type="match status" value="1"/>
</dbReference>
<evidence type="ECO:0000259" key="3">
    <source>
        <dbReference type="PROSITE" id="PS51782"/>
    </source>
</evidence>
<name>A0A317MX66_9GAMM</name>
<gene>
    <name evidence="4" type="ORF">C7443_103417</name>
</gene>
<dbReference type="GO" id="GO:0004222">
    <property type="term" value="F:metalloendopeptidase activity"/>
    <property type="evidence" value="ECO:0007669"/>
    <property type="project" value="TreeGrafter"/>
</dbReference>
<dbReference type="SMART" id="SM00257">
    <property type="entry name" value="LysM"/>
    <property type="match status" value="1"/>
</dbReference>
<comment type="similarity">
    <text evidence="1">Belongs to the E.coli NlpD/Haemophilus LppB family.</text>
</comment>
<dbReference type="SUPFAM" id="SSF51261">
    <property type="entry name" value="Duplicated hybrid motif"/>
    <property type="match status" value="1"/>
</dbReference>
<reference evidence="4 5" key="1">
    <citation type="submission" date="2018-05" db="EMBL/GenBank/DDBJ databases">
        <title>Genomic Encyclopedia of Type Strains, Phase IV (KMG-IV): sequencing the most valuable type-strain genomes for metagenomic binning, comparative biology and taxonomic classification.</title>
        <authorList>
            <person name="Goeker M."/>
        </authorList>
    </citation>
    <scope>NUCLEOTIDE SEQUENCE [LARGE SCALE GENOMIC DNA]</scope>
    <source>
        <strain evidence="4 5">DSM 23606</strain>
    </source>
</reference>
<dbReference type="PANTHER" id="PTHR21666">
    <property type="entry name" value="PEPTIDASE-RELATED"/>
    <property type="match status" value="1"/>
</dbReference>
<dbReference type="CDD" id="cd00118">
    <property type="entry name" value="LysM"/>
    <property type="match status" value="1"/>
</dbReference>
<dbReference type="GO" id="GO:0009279">
    <property type="term" value="C:cell outer membrane"/>
    <property type="evidence" value="ECO:0007669"/>
    <property type="project" value="TreeGrafter"/>
</dbReference>
<proteinExistence type="inferred from homology"/>
<feature type="compositionally biased region" description="Polar residues" evidence="2">
    <location>
        <begin position="125"/>
        <end position="138"/>
    </location>
</feature>
<dbReference type="Pfam" id="PF01551">
    <property type="entry name" value="Peptidase_M23"/>
    <property type="match status" value="1"/>
</dbReference>
<dbReference type="Gene3D" id="2.70.70.10">
    <property type="entry name" value="Glucose Permease (Domain IIA)"/>
    <property type="match status" value="1"/>
</dbReference>
<dbReference type="Gene3D" id="3.10.350.10">
    <property type="entry name" value="LysM domain"/>
    <property type="match status" value="1"/>
</dbReference>